<evidence type="ECO:0000313" key="8">
    <source>
        <dbReference type="EMBL" id="KAK8887251.1"/>
    </source>
</evidence>
<evidence type="ECO:0000256" key="5">
    <source>
        <dbReference type="ARBA" id="ARBA00023242"/>
    </source>
</evidence>
<dbReference type="GO" id="GO:0003743">
    <property type="term" value="F:translation initiation factor activity"/>
    <property type="evidence" value="ECO:0007669"/>
    <property type="project" value="UniProtKB-KW"/>
</dbReference>
<reference evidence="8 9" key="1">
    <citation type="submission" date="2024-04" db="EMBL/GenBank/DDBJ databases">
        <title>Tritrichomonas musculus Genome.</title>
        <authorList>
            <person name="Alves-Ferreira E."/>
            <person name="Grigg M."/>
            <person name="Lorenzi H."/>
            <person name="Galac M."/>
        </authorList>
    </citation>
    <scope>NUCLEOTIDE SEQUENCE [LARGE SCALE GENOMIC DNA]</scope>
    <source>
        <strain evidence="8 9">EAF2021</strain>
    </source>
</reference>
<dbReference type="InterPro" id="IPR012677">
    <property type="entry name" value="Nucleotide-bd_a/b_plait_sf"/>
</dbReference>
<comment type="caution">
    <text evidence="8">The sequence shown here is derived from an EMBL/GenBank/DDBJ whole genome shotgun (WGS) entry which is preliminary data.</text>
</comment>
<dbReference type="EMBL" id="JAPFFF010000006">
    <property type="protein sequence ID" value="KAK8887251.1"/>
    <property type="molecule type" value="Genomic_DNA"/>
</dbReference>
<keyword evidence="2" id="KW-0507">mRNA processing</keyword>
<evidence type="ECO:0000256" key="3">
    <source>
        <dbReference type="ARBA" id="ARBA00022884"/>
    </source>
</evidence>
<dbReference type="PROSITE" id="PS50102">
    <property type="entry name" value="RRM"/>
    <property type="match status" value="1"/>
</dbReference>
<dbReference type="InterPro" id="IPR035979">
    <property type="entry name" value="RBD_domain_sf"/>
</dbReference>
<evidence type="ECO:0000256" key="1">
    <source>
        <dbReference type="ARBA" id="ARBA00004123"/>
    </source>
</evidence>
<proteinExistence type="predicted"/>
<dbReference type="Proteomes" id="UP001470230">
    <property type="component" value="Unassembled WGS sequence"/>
</dbReference>
<keyword evidence="3 6" id="KW-0694">RNA-binding</keyword>
<keyword evidence="4" id="KW-0508">mRNA splicing</keyword>
<evidence type="ECO:0000256" key="2">
    <source>
        <dbReference type="ARBA" id="ARBA00022664"/>
    </source>
</evidence>
<dbReference type="InterPro" id="IPR051106">
    <property type="entry name" value="RNA-bind/splicing_reg"/>
</dbReference>
<accession>A0ABR2K8Q0</accession>
<keyword evidence="8" id="KW-0648">Protein biosynthesis</keyword>
<dbReference type="SUPFAM" id="SSF54928">
    <property type="entry name" value="RNA-binding domain, RBD"/>
    <property type="match status" value="1"/>
</dbReference>
<evidence type="ECO:0000313" key="9">
    <source>
        <dbReference type="Proteomes" id="UP001470230"/>
    </source>
</evidence>
<evidence type="ECO:0000259" key="7">
    <source>
        <dbReference type="PROSITE" id="PS50102"/>
    </source>
</evidence>
<dbReference type="Gene3D" id="3.30.70.330">
    <property type="match status" value="1"/>
</dbReference>
<feature type="domain" description="RRM" evidence="7">
    <location>
        <begin position="3"/>
        <end position="80"/>
    </location>
</feature>
<dbReference type="PANTHER" id="PTHR48028:SF4">
    <property type="entry name" value="SC35-LIKE SPLICING FACTOR"/>
    <property type="match status" value="1"/>
</dbReference>
<dbReference type="PANTHER" id="PTHR48028">
    <property type="entry name" value="GLYCINE-RICH RNA-BINDING PROTEIN RZ1A"/>
    <property type="match status" value="1"/>
</dbReference>
<protein>
    <submittedName>
        <fullName evidence="8">Translation initiation factor eIF3 subunit g</fullName>
    </submittedName>
</protein>
<name>A0ABR2K8Q0_9EUKA</name>
<comment type="subcellular location">
    <subcellularLocation>
        <location evidence="1">Nucleus</location>
    </subcellularLocation>
</comment>
<dbReference type="Pfam" id="PF00076">
    <property type="entry name" value="RRM_1"/>
    <property type="match status" value="1"/>
</dbReference>
<evidence type="ECO:0000256" key="4">
    <source>
        <dbReference type="ARBA" id="ARBA00023187"/>
    </source>
</evidence>
<gene>
    <name evidence="8" type="ORF">M9Y10_038289</name>
</gene>
<sequence length="92" mass="10584">MSQEIAITNLNFRTTVDDIYQAFSKFGKLNSCRLLLNDRNESKGYAFITYSLTREAQEAIHSMNGFHMDGREIRVDWSSSKSTKVIDNNNNN</sequence>
<dbReference type="SMART" id="SM00360">
    <property type="entry name" value="RRM"/>
    <property type="match status" value="1"/>
</dbReference>
<evidence type="ECO:0000256" key="6">
    <source>
        <dbReference type="PROSITE-ProRule" id="PRU00176"/>
    </source>
</evidence>
<keyword evidence="5" id="KW-0539">Nucleus</keyword>
<dbReference type="CDD" id="cd00590">
    <property type="entry name" value="RRM_SF"/>
    <property type="match status" value="1"/>
</dbReference>
<keyword evidence="8" id="KW-0396">Initiation factor</keyword>
<dbReference type="InterPro" id="IPR000504">
    <property type="entry name" value="RRM_dom"/>
</dbReference>
<keyword evidence="9" id="KW-1185">Reference proteome</keyword>
<organism evidence="8 9">
    <name type="scientific">Tritrichomonas musculus</name>
    <dbReference type="NCBI Taxonomy" id="1915356"/>
    <lineage>
        <taxon>Eukaryota</taxon>
        <taxon>Metamonada</taxon>
        <taxon>Parabasalia</taxon>
        <taxon>Tritrichomonadida</taxon>
        <taxon>Tritrichomonadidae</taxon>
        <taxon>Tritrichomonas</taxon>
    </lineage>
</organism>